<gene>
    <name evidence="4" type="ORF">IAC96_06890</name>
</gene>
<evidence type="ECO:0000256" key="1">
    <source>
        <dbReference type="ARBA" id="ARBA00022679"/>
    </source>
</evidence>
<protein>
    <submittedName>
        <fullName evidence="4">GNAT family N-acetyltransferase</fullName>
    </submittedName>
</protein>
<dbReference type="CDD" id="cd04301">
    <property type="entry name" value="NAT_SF"/>
    <property type="match status" value="1"/>
</dbReference>
<evidence type="ECO:0000313" key="4">
    <source>
        <dbReference type="EMBL" id="HIR88660.1"/>
    </source>
</evidence>
<dbReference type="SUPFAM" id="SSF55729">
    <property type="entry name" value="Acyl-CoA N-acyltransferases (Nat)"/>
    <property type="match status" value="1"/>
</dbReference>
<dbReference type="Pfam" id="PF00583">
    <property type="entry name" value="Acetyltransf_1"/>
    <property type="match status" value="1"/>
</dbReference>
<sequence length="147" mass="17506">MVRKITENDREVFLRLAKEMYASDAVLKSIPEEYHERTFEELMRSEEYAEGYILEWDEEVVGYGLTAKTFSQEAGGIVIWLEELYILEAFRSKGLGRQFFQYVEEHAGPEVTRLRLETELDNERARSLYRRLGFKELEYAQMIKEMK</sequence>
<evidence type="ECO:0000259" key="3">
    <source>
        <dbReference type="PROSITE" id="PS51186"/>
    </source>
</evidence>
<dbReference type="PANTHER" id="PTHR43877:SF2">
    <property type="entry name" value="AMINOALKYLPHOSPHONATE N-ACETYLTRANSFERASE-RELATED"/>
    <property type="match status" value="1"/>
</dbReference>
<keyword evidence="2" id="KW-0012">Acyltransferase</keyword>
<reference evidence="4" key="2">
    <citation type="journal article" date="2021" name="PeerJ">
        <title>Extensive microbial diversity within the chicken gut microbiome revealed by metagenomics and culture.</title>
        <authorList>
            <person name="Gilroy R."/>
            <person name="Ravi A."/>
            <person name="Getino M."/>
            <person name="Pursley I."/>
            <person name="Horton D.L."/>
            <person name="Alikhan N.F."/>
            <person name="Baker D."/>
            <person name="Gharbi K."/>
            <person name="Hall N."/>
            <person name="Watson M."/>
            <person name="Adriaenssens E.M."/>
            <person name="Foster-Nyarko E."/>
            <person name="Jarju S."/>
            <person name="Secka A."/>
            <person name="Antonio M."/>
            <person name="Oren A."/>
            <person name="Chaudhuri R.R."/>
            <person name="La Ragione R."/>
            <person name="Hildebrand F."/>
            <person name="Pallen M.J."/>
        </authorList>
    </citation>
    <scope>NUCLEOTIDE SEQUENCE</scope>
    <source>
        <strain evidence="4">ChiW13-3771</strain>
    </source>
</reference>
<feature type="domain" description="N-acetyltransferase" evidence="3">
    <location>
        <begin position="1"/>
        <end position="147"/>
    </location>
</feature>
<organism evidence="4 5">
    <name type="scientific">Candidatus Fimimorpha faecalis</name>
    <dbReference type="NCBI Taxonomy" id="2840824"/>
    <lineage>
        <taxon>Bacteria</taxon>
        <taxon>Bacillati</taxon>
        <taxon>Bacillota</taxon>
        <taxon>Clostridia</taxon>
        <taxon>Eubacteriales</taxon>
        <taxon>Candidatus Fimimorpha</taxon>
    </lineage>
</organism>
<dbReference type="AlphaFoldDB" id="A0A9D1EEH3"/>
<accession>A0A9D1EEH3</accession>
<dbReference type="GO" id="GO:0016747">
    <property type="term" value="F:acyltransferase activity, transferring groups other than amino-acyl groups"/>
    <property type="evidence" value="ECO:0007669"/>
    <property type="project" value="InterPro"/>
</dbReference>
<evidence type="ECO:0000313" key="5">
    <source>
        <dbReference type="Proteomes" id="UP000824201"/>
    </source>
</evidence>
<keyword evidence="1" id="KW-0808">Transferase</keyword>
<reference evidence="4" key="1">
    <citation type="submission" date="2020-10" db="EMBL/GenBank/DDBJ databases">
        <authorList>
            <person name="Gilroy R."/>
        </authorList>
    </citation>
    <scope>NUCLEOTIDE SEQUENCE</scope>
    <source>
        <strain evidence="4">ChiW13-3771</strain>
    </source>
</reference>
<dbReference type="InterPro" id="IPR016181">
    <property type="entry name" value="Acyl_CoA_acyltransferase"/>
</dbReference>
<evidence type="ECO:0000256" key="2">
    <source>
        <dbReference type="ARBA" id="ARBA00023315"/>
    </source>
</evidence>
<dbReference type="EMBL" id="DVHN01000079">
    <property type="protein sequence ID" value="HIR88660.1"/>
    <property type="molecule type" value="Genomic_DNA"/>
</dbReference>
<name>A0A9D1EEH3_9FIRM</name>
<dbReference type="InterPro" id="IPR000182">
    <property type="entry name" value="GNAT_dom"/>
</dbReference>
<dbReference type="PANTHER" id="PTHR43877">
    <property type="entry name" value="AMINOALKYLPHOSPHONATE N-ACETYLTRANSFERASE-RELATED-RELATED"/>
    <property type="match status" value="1"/>
</dbReference>
<dbReference type="Proteomes" id="UP000824201">
    <property type="component" value="Unassembled WGS sequence"/>
</dbReference>
<dbReference type="Gene3D" id="3.40.630.30">
    <property type="match status" value="1"/>
</dbReference>
<dbReference type="InterPro" id="IPR050832">
    <property type="entry name" value="Bact_Acetyltransf"/>
</dbReference>
<proteinExistence type="predicted"/>
<comment type="caution">
    <text evidence="4">The sequence shown here is derived from an EMBL/GenBank/DDBJ whole genome shotgun (WGS) entry which is preliminary data.</text>
</comment>
<dbReference type="PROSITE" id="PS51186">
    <property type="entry name" value="GNAT"/>
    <property type="match status" value="1"/>
</dbReference>